<evidence type="ECO:0000259" key="13">
    <source>
        <dbReference type="Pfam" id="PF00593"/>
    </source>
</evidence>
<dbReference type="Gene3D" id="2.40.170.20">
    <property type="entry name" value="TonB-dependent receptor, beta-barrel domain"/>
    <property type="match status" value="1"/>
</dbReference>
<dbReference type="PANTHER" id="PTHR32552:SF81">
    <property type="entry name" value="TONB-DEPENDENT OUTER MEMBRANE RECEPTOR"/>
    <property type="match status" value="1"/>
</dbReference>
<dbReference type="SUPFAM" id="SSF56935">
    <property type="entry name" value="Porins"/>
    <property type="match status" value="1"/>
</dbReference>
<dbReference type="InterPro" id="IPR000531">
    <property type="entry name" value="Beta-barrel_TonB"/>
</dbReference>
<evidence type="ECO:0000256" key="8">
    <source>
        <dbReference type="ARBA" id="ARBA00023077"/>
    </source>
</evidence>
<dbReference type="GO" id="GO:0006826">
    <property type="term" value="P:iron ion transport"/>
    <property type="evidence" value="ECO:0007669"/>
    <property type="project" value="UniProtKB-KW"/>
</dbReference>
<evidence type="ECO:0000256" key="9">
    <source>
        <dbReference type="ARBA" id="ARBA00023136"/>
    </source>
</evidence>
<evidence type="ECO:0000256" key="10">
    <source>
        <dbReference type="ARBA" id="ARBA00023237"/>
    </source>
</evidence>
<dbReference type="Pfam" id="PF07715">
    <property type="entry name" value="Plug"/>
    <property type="match status" value="1"/>
</dbReference>
<dbReference type="AlphaFoldDB" id="A0A362WYV7"/>
<keyword evidence="3 11" id="KW-1134">Transmembrane beta strand</keyword>
<evidence type="ECO:0000313" key="15">
    <source>
        <dbReference type="EMBL" id="PQV47396.1"/>
    </source>
</evidence>
<keyword evidence="4" id="KW-0410">Iron transport</keyword>
<dbReference type="Proteomes" id="UP000251545">
    <property type="component" value="Unassembled WGS sequence"/>
</dbReference>
<keyword evidence="8 12" id="KW-0798">TonB box</keyword>
<dbReference type="GO" id="GO:0009279">
    <property type="term" value="C:cell outer membrane"/>
    <property type="evidence" value="ECO:0007669"/>
    <property type="project" value="UniProtKB-SubCell"/>
</dbReference>
<keyword evidence="10 11" id="KW-0998">Cell outer membrane</keyword>
<name>A0A362WYV7_9FLAO</name>
<keyword evidence="5 11" id="KW-0812">Transmembrane</keyword>
<gene>
    <name evidence="15" type="ORF">CLV33_107181</name>
</gene>
<dbReference type="InterPro" id="IPR012910">
    <property type="entry name" value="Plug_dom"/>
</dbReference>
<dbReference type="RefSeq" id="WP_105474237.1">
    <property type="nucleotide sequence ID" value="NZ_PVEO01000007.1"/>
</dbReference>
<evidence type="ECO:0000313" key="16">
    <source>
        <dbReference type="Proteomes" id="UP000251545"/>
    </source>
</evidence>
<dbReference type="InterPro" id="IPR036942">
    <property type="entry name" value="Beta-barrel_TonB_sf"/>
</dbReference>
<keyword evidence="6" id="KW-0408">Iron</keyword>
<evidence type="ECO:0000256" key="12">
    <source>
        <dbReference type="RuleBase" id="RU003357"/>
    </source>
</evidence>
<keyword evidence="9 11" id="KW-0472">Membrane</keyword>
<evidence type="ECO:0000256" key="11">
    <source>
        <dbReference type="PROSITE-ProRule" id="PRU01360"/>
    </source>
</evidence>
<dbReference type="InterPro" id="IPR039426">
    <property type="entry name" value="TonB-dep_rcpt-like"/>
</dbReference>
<keyword evidence="15" id="KW-0675">Receptor</keyword>
<comment type="similarity">
    <text evidence="11 12">Belongs to the TonB-dependent receptor family.</text>
</comment>
<evidence type="ECO:0000256" key="3">
    <source>
        <dbReference type="ARBA" id="ARBA00022452"/>
    </source>
</evidence>
<evidence type="ECO:0000256" key="6">
    <source>
        <dbReference type="ARBA" id="ARBA00023004"/>
    </source>
</evidence>
<evidence type="ECO:0000256" key="1">
    <source>
        <dbReference type="ARBA" id="ARBA00004571"/>
    </source>
</evidence>
<dbReference type="InterPro" id="IPR037066">
    <property type="entry name" value="Plug_dom_sf"/>
</dbReference>
<sequence length="764" mass="85301">MKKKQWLPFIIAVLVTQVYFCQTTNLNRIIDSENGNLVSEVEITQLQNDSTFTSNTGFFKIKTSGLYTFNKKGYILKTLKLSPLNNYVVKLQKQPNALNEIVINASHLPIELKASTSSVSLVSSKAIERANTVNINEALNRVPGVFMQTGALNTNRITIRGVGSRNLFGTAKIRAYFKDIPLTNGSGETSLEDFELGALSRIEITKGATSSTYGAGLGGVIRLLPKTSSFNSTGFENETSIGSFGLFKNLSQINYGNASNSYKLVYSNTKSNGFRENNDYKRHALTLNTVHKLNAKNELSILGIFSDLKAFIPSSLNETDFTNNPESAAFTWKQSRGFEDTKRGIIGISLIHKFNEKLEQSTSVFMSFRNSYEPRPFNILDETVFGYGLRHRITGNFTVNDKKINWTSGIEFFKDNYKYQTFENLYEDFPEANSSIKGVALSNFKEKRYYYNLFFEGRYPVTSKTDVVFGINYNKTSYNLEDKFPVSSTNPNESGSFDFKGLVSPKLGVLYRASTALTIYGNISHGFSPLSLEETLLPNGQINTNLNPETGWNFEVGTRGYAAKNRLQYTVAVYRLAIKNLLVARRTSQDEFIGVNAGKTHNDGLEAEINYTFTNSKDLQLSAFGSYALHLYKFKNFIDDNSDFSGNDLTGVPQDVLNLGLDFSSKVGMYGNINFQHVGKMPITDSNSLFSESYTVSNIKIGYQNTLAPKLRLNAFLGVNNIFNTAYASQILINATGFGNSAPRYFYPGNPLNYYSGLALNYSF</sequence>
<comment type="subcellular location">
    <subcellularLocation>
        <location evidence="1 11">Cell outer membrane</location>
        <topology evidence="1 11">Multi-pass membrane protein</topology>
    </subcellularLocation>
</comment>
<protein>
    <submittedName>
        <fullName evidence="15">Iron complex outermembrane receptor protein</fullName>
    </submittedName>
</protein>
<organism evidence="15 16">
    <name type="scientific">Jejuia pallidilutea</name>
    <dbReference type="NCBI Taxonomy" id="504487"/>
    <lineage>
        <taxon>Bacteria</taxon>
        <taxon>Pseudomonadati</taxon>
        <taxon>Bacteroidota</taxon>
        <taxon>Flavobacteriia</taxon>
        <taxon>Flavobacteriales</taxon>
        <taxon>Flavobacteriaceae</taxon>
        <taxon>Jejuia</taxon>
    </lineage>
</organism>
<dbReference type="Gene3D" id="2.170.130.10">
    <property type="entry name" value="TonB-dependent receptor, plug domain"/>
    <property type="match status" value="1"/>
</dbReference>
<accession>A0A362WYV7</accession>
<feature type="domain" description="TonB-dependent receptor plug" evidence="14">
    <location>
        <begin position="113"/>
        <end position="220"/>
    </location>
</feature>
<evidence type="ECO:0000256" key="7">
    <source>
        <dbReference type="ARBA" id="ARBA00023065"/>
    </source>
</evidence>
<dbReference type="PANTHER" id="PTHR32552">
    <property type="entry name" value="FERRICHROME IRON RECEPTOR-RELATED"/>
    <property type="match status" value="1"/>
</dbReference>
<dbReference type="EMBL" id="PVEO01000007">
    <property type="protein sequence ID" value="PQV47396.1"/>
    <property type="molecule type" value="Genomic_DNA"/>
</dbReference>
<evidence type="ECO:0000256" key="4">
    <source>
        <dbReference type="ARBA" id="ARBA00022496"/>
    </source>
</evidence>
<evidence type="ECO:0000256" key="5">
    <source>
        <dbReference type="ARBA" id="ARBA00022692"/>
    </source>
</evidence>
<dbReference type="PROSITE" id="PS52016">
    <property type="entry name" value="TONB_DEPENDENT_REC_3"/>
    <property type="match status" value="1"/>
</dbReference>
<evidence type="ECO:0000256" key="2">
    <source>
        <dbReference type="ARBA" id="ARBA00022448"/>
    </source>
</evidence>
<reference evidence="15 16" key="1">
    <citation type="submission" date="2018-02" db="EMBL/GenBank/DDBJ databases">
        <title>Genomic Encyclopedia of Archaeal and Bacterial Type Strains, Phase II (KMG-II): from individual species to whole genera.</title>
        <authorList>
            <person name="Goeker M."/>
        </authorList>
    </citation>
    <scope>NUCLEOTIDE SEQUENCE [LARGE SCALE GENOMIC DNA]</scope>
    <source>
        <strain evidence="15 16">DSM 21165</strain>
    </source>
</reference>
<dbReference type="Pfam" id="PF00593">
    <property type="entry name" value="TonB_dep_Rec_b-barrel"/>
    <property type="match status" value="1"/>
</dbReference>
<comment type="caution">
    <text evidence="15">The sequence shown here is derived from an EMBL/GenBank/DDBJ whole genome shotgun (WGS) entry which is preliminary data.</text>
</comment>
<keyword evidence="7" id="KW-0406">Ion transport</keyword>
<evidence type="ECO:0000259" key="14">
    <source>
        <dbReference type="Pfam" id="PF07715"/>
    </source>
</evidence>
<feature type="domain" description="TonB-dependent receptor-like beta-barrel" evidence="13">
    <location>
        <begin position="242"/>
        <end position="722"/>
    </location>
</feature>
<keyword evidence="2 11" id="KW-0813">Transport</keyword>
<proteinExistence type="inferred from homology"/>